<dbReference type="AlphaFoldDB" id="A0AAD2A9G4"/>
<feature type="transmembrane region" description="Helical" evidence="1">
    <location>
        <begin position="77"/>
        <end position="97"/>
    </location>
</feature>
<accession>A0AAD2A9G4</accession>
<gene>
    <name evidence="2" type="ORF">FPE_LOCUS29686</name>
</gene>
<proteinExistence type="predicted"/>
<reference evidence="2" key="1">
    <citation type="submission" date="2023-05" db="EMBL/GenBank/DDBJ databases">
        <authorList>
            <person name="Huff M."/>
        </authorList>
    </citation>
    <scope>NUCLEOTIDE SEQUENCE</scope>
</reference>
<dbReference type="EMBL" id="OU503053">
    <property type="protein sequence ID" value="CAI9782256.1"/>
    <property type="molecule type" value="Genomic_DNA"/>
</dbReference>
<keyword evidence="1" id="KW-1133">Transmembrane helix</keyword>
<name>A0AAD2A9G4_9LAMI</name>
<evidence type="ECO:0000256" key="1">
    <source>
        <dbReference type="SAM" id="Phobius"/>
    </source>
</evidence>
<evidence type="ECO:0000313" key="3">
    <source>
        <dbReference type="Proteomes" id="UP000834106"/>
    </source>
</evidence>
<feature type="transmembrane region" description="Helical" evidence="1">
    <location>
        <begin position="109"/>
        <end position="130"/>
    </location>
</feature>
<keyword evidence="3" id="KW-1185">Reference proteome</keyword>
<evidence type="ECO:0000313" key="2">
    <source>
        <dbReference type="EMBL" id="CAI9782256.1"/>
    </source>
</evidence>
<protein>
    <submittedName>
        <fullName evidence="2">Uncharacterized protein</fullName>
    </submittedName>
</protein>
<dbReference type="Proteomes" id="UP000834106">
    <property type="component" value="Chromosome 18"/>
</dbReference>
<keyword evidence="1" id="KW-0812">Transmembrane</keyword>
<sequence>MDRWRRFRSGVNNIETVFIALRDNEDSYSEPPPRRPRFLWNLPCDVDRGKFTQLFYQSGFEEIAAVIYNFYFSHVPLSLFTLFSMTITASFSELGLWLKMSSGDTLHEIVCIFITLIIVSKFHKCVYLLVLMRLWNIKKLLSAGNGYYEEFCDFPVISFY</sequence>
<organism evidence="2 3">
    <name type="scientific">Fraxinus pennsylvanica</name>
    <dbReference type="NCBI Taxonomy" id="56036"/>
    <lineage>
        <taxon>Eukaryota</taxon>
        <taxon>Viridiplantae</taxon>
        <taxon>Streptophyta</taxon>
        <taxon>Embryophyta</taxon>
        <taxon>Tracheophyta</taxon>
        <taxon>Spermatophyta</taxon>
        <taxon>Magnoliopsida</taxon>
        <taxon>eudicotyledons</taxon>
        <taxon>Gunneridae</taxon>
        <taxon>Pentapetalae</taxon>
        <taxon>asterids</taxon>
        <taxon>lamiids</taxon>
        <taxon>Lamiales</taxon>
        <taxon>Oleaceae</taxon>
        <taxon>Oleeae</taxon>
        <taxon>Fraxinus</taxon>
    </lineage>
</organism>
<keyword evidence="1" id="KW-0472">Membrane</keyword>